<evidence type="ECO:0000256" key="2">
    <source>
        <dbReference type="ARBA" id="ARBA00022475"/>
    </source>
</evidence>
<feature type="transmembrane region" description="Helical" evidence="6">
    <location>
        <begin position="12"/>
        <end position="32"/>
    </location>
</feature>
<evidence type="ECO:0000256" key="5">
    <source>
        <dbReference type="ARBA" id="ARBA00023136"/>
    </source>
</evidence>
<keyword evidence="2" id="KW-1003">Cell membrane</keyword>
<keyword evidence="5 6" id="KW-0472">Membrane</keyword>
<reference evidence="8 9" key="1">
    <citation type="submission" date="2016-07" db="EMBL/GenBank/DDBJ databases">
        <authorList>
            <person name="Townsley L."/>
            <person name="Shank E.A."/>
        </authorList>
    </citation>
    <scope>NUCLEOTIDE SEQUENCE [LARGE SCALE GENOMIC DNA]</scope>
    <source>
        <strain evidence="8 9">CH01</strain>
    </source>
</reference>
<protein>
    <recommendedName>
        <fullName evidence="7">RDD domain-containing protein</fullName>
    </recommendedName>
</protein>
<organism evidence="8 9">
    <name type="scientific">Gottfriedia luciferensis</name>
    <dbReference type="NCBI Taxonomy" id="178774"/>
    <lineage>
        <taxon>Bacteria</taxon>
        <taxon>Bacillati</taxon>
        <taxon>Bacillota</taxon>
        <taxon>Bacilli</taxon>
        <taxon>Bacillales</taxon>
        <taxon>Bacillaceae</taxon>
        <taxon>Gottfriedia</taxon>
    </lineage>
</organism>
<keyword evidence="9" id="KW-1185">Reference proteome</keyword>
<gene>
    <name evidence="8" type="ORF">BED47_00930</name>
</gene>
<evidence type="ECO:0000256" key="3">
    <source>
        <dbReference type="ARBA" id="ARBA00022692"/>
    </source>
</evidence>
<keyword evidence="4 6" id="KW-1133">Transmembrane helix</keyword>
<feature type="transmembrane region" description="Helical" evidence="6">
    <location>
        <begin position="113"/>
        <end position="134"/>
    </location>
</feature>
<sequence length="153" mass="17951">MDFELASRIRRLFAAWIDGSLNLLFSKLGLLILGLESKDILELFMFSSKQLFLYSIWSLLFIFLLYVIVPTYIWNGQTIGKRLLSIMVVRDTDDLVDFKTMTLRSIFAFGCQLNLPIFIEAIGILYVIDLFFIFRKDRRTLHDLIAKTKVVYY</sequence>
<dbReference type="RefSeq" id="WP_069031950.1">
    <property type="nucleotide sequence ID" value="NZ_MDKC01000001.1"/>
</dbReference>
<dbReference type="Pfam" id="PF06271">
    <property type="entry name" value="RDD"/>
    <property type="match status" value="1"/>
</dbReference>
<dbReference type="EMBL" id="MDKC01000001">
    <property type="protein sequence ID" value="ODG93765.1"/>
    <property type="molecule type" value="Genomic_DNA"/>
</dbReference>
<feature type="domain" description="RDD" evidence="7">
    <location>
        <begin position="6"/>
        <end position="147"/>
    </location>
</feature>
<dbReference type="PANTHER" id="PTHR36115">
    <property type="entry name" value="PROLINE-RICH ANTIGEN HOMOLOG-RELATED"/>
    <property type="match status" value="1"/>
</dbReference>
<comment type="caution">
    <text evidence="8">The sequence shown here is derived from an EMBL/GenBank/DDBJ whole genome shotgun (WGS) entry which is preliminary data.</text>
</comment>
<comment type="subcellular location">
    <subcellularLocation>
        <location evidence="1">Cell membrane</location>
        <topology evidence="1">Multi-pass membrane protein</topology>
    </subcellularLocation>
</comment>
<evidence type="ECO:0000259" key="7">
    <source>
        <dbReference type="Pfam" id="PF06271"/>
    </source>
</evidence>
<proteinExistence type="predicted"/>
<dbReference type="InterPro" id="IPR010432">
    <property type="entry name" value="RDD"/>
</dbReference>
<evidence type="ECO:0000313" key="9">
    <source>
        <dbReference type="Proteomes" id="UP000094580"/>
    </source>
</evidence>
<evidence type="ECO:0000256" key="4">
    <source>
        <dbReference type="ARBA" id="ARBA00022989"/>
    </source>
</evidence>
<evidence type="ECO:0000256" key="1">
    <source>
        <dbReference type="ARBA" id="ARBA00004651"/>
    </source>
</evidence>
<keyword evidence="3 6" id="KW-0812">Transmembrane</keyword>
<evidence type="ECO:0000256" key="6">
    <source>
        <dbReference type="SAM" id="Phobius"/>
    </source>
</evidence>
<evidence type="ECO:0000313" key="8">
    <source>
        <dbReference type="EMBL" id="ODG93765.1"/>
    </source>
</evidence>
<name>A0ABX2ZVK0_9BACI</name>
<dbReference type="Proteomes" id="UP000094580">
    <property type="component" value="Unassembled WGS sequence"/>
</dbReference>
<feature type="transmembrane region" description="Helical" evidence="6">
    <location>
        <begin position="52"/>
        <end position="74"/>
    </location>
</feature>
<dbReference type="InterPro" id="IPR051791">
    <property type="entry name" value="Pra-immunoreactive"/>
</dbReference>
<accession>A0ABX2ZVK0</accession>